<name>A0A914NAX5_MELIC</name>
<protein>
    <submittedName>
        <fullName evidence="2">Uncharacterized protein</fullName>
    </submittedName>
</protein>
<evidence type="ECO:0000313" key="2">
    <source>
        <dbReference type="WBParaSite" id="Minc3s05070g37541"/>
    </source>
</evidence>
<dbReference type="WBParaSite" id="Minc3s05070g37541">
    <property type="protein sequence ID" value="Minc3s05070g37541"/>
    <property type="gene ID" value="Minc3s05070g37541"/>
</dbReference>
<evidence type="ECO:0000313" key="1">
    <source>
        <dbReference type="Proteomes" id="UP000887563"/>
    </source>
</evidence>
<sequence length="66" mass="7716">MVLQCISKERSLEKVMPRSFTEEIWKILRSSANRHLLMLSGIMDVISFMYIKNKMGPNMDPWGTPE</sequence>
<proteinExistence type="predicted"/>
<reference evidence="2" key="1">
    <citation type="submission" date="2022-11" db="UniProtKB">
        <authorList>
            <consortium name="WormBaseParasite"/>
        </authorList>
    </citation>
    <scope>IDENTIFICATION</scope>
</reference>
<accession>A0A914NAX5</accession>
<dbReference type="Proteomes" id="UP000887563">
    <property type="component" value="Unplaced"/>
</dbReference>
<keyword evidence="1" id="KW-1185">Reference proteome</keyword>
<organism evidence="1 2">
    <name type="scientific">Meloidogyne incognita</name>
    <name type="common">Southern root-knot nematode worm</name>
    <name type="synonym">Oxyuris incognita</name>
    <dbReference type="NCBI Taxonomy" id="6306"/>
    <lineage>
        <taxon>Eukaryota</taxon>
        <taxon>Metazoa</taxon>
        <taxon>Ecdysozoa</taxon>
        <taxon>Nematoda</taxon>
        <taxon>Chromadorea</taxon>
        <taxon>Rhabditida</taxon>
        <taxon>Tylenchina</taxon>
        <taxon>Tylenchomorpha</taxon>
        <taxon>Tylenchoidea</taxon>
        <taxon>Meloidogynidae</taxon>
        <taxon>Meloidogyninae</taxon>
        <taxon>Meloidogyne</taxon>
        <taxon>Meloidogyne incognita group</taxon>
    </lineage>
</organism>
<dbReference type="AlphaFoldDB" id="A0A914NAX5"/>